<dbReference type="GO" id="GO:0017056">
    <property type="term" value="F:structural constituent of nuclear pore"/>
    <property type="evidence" value="ECO:0007669"/>
    <property type="project" value="InterPro"/>
</dbReference>
<feature type="compositionally biased region" description="Polar residues" evidence="1">
    <location>
        <begin position="1105"/>
        <end position="1121"/>
    </location>
</feature>
<feature type="compositionally biased region" description="Low complexity" evidence="1">
    <location>
        <begin position="1462"/>
        <end position="1475"/>
    </location>
</feature>
<proteinExistence type="predicted"/>
<feature type="region of interest" description="Disordered" evidence="1">
    <location>
        <begin position="1323"/>
        <end position="1580"/>
    </location>
</feature>
<feature type="compositionally biased region" description="Polar residues" evidence="1">
    <location>
        <begin position="1253"/>
        <end position="1277"/>
    </location>
</feature>
<dbReference type="PANTHER" id="PTHR34418:SF3">
    <property type="entry name" value="NUCLEAR PORE COMPLEX PROTEIN NUP214"/>
    <property type="match status" value="1"/>
</dbReference>
<feature type="compositionally biased region" description="Low complexity" evidence="1">
    <location>
        <begin position="1499"/>
        <end position="1511"/>
    </location>
</feature>
<feature type="compositionally biased region" description="Polar residues" evidence="1">
    <location>
        <begin position="1476"/>
        <end position="1498"/>
    </location>
</feature>
<evidence type="ECO:0000313" key="3">
    <source>
        <dbReference type="Proteomes" id="UP000197138"/>
    </source>
</evidence>
<feature type="region of interest" description="Disordered" evidence="1">
    <location>
        <begin position="1247"/>
        <end position="1278"/>
    </location>
</feature>
<feature type="compositionally biased region" description="Low complexity" evidence="1">
    <location>
        <begin position="1163"/>
        <end position="1172"/>
    </location>
</feature>
<feature type="compositionally biased region" description="Polar residues" evidence="1">
    <location>
        <begin position="1622"/>
        <end position="1640"/>
    </location>
</feature>
<feature type="region of interest" description="Disordered" evidence="1">
    <location>
        <begin position="1030"/>
        <end position="1121"/>
    </location>
</feature>
<feature type="compositionally biased region" description="Low complexity" evidence="1">
    <location>
        <begin position="1323"/>
        <end position="1342"/>
    </location>
</feature>
<evidence type="ECO:0008006" key="4">
    <source>
        <dbReference type="Google" id="ProtNLM"/>
    </source>
</evidence>
<dbReference type="Proteomes" id="UP000197138">
    <property type="component" value="Unassembled WGS sequence"/>
</dbReference>
<feature type="region of interest" description="Disordered" evidence="1">
    <location>
        <begin position="468"/>
        <end position="489"/>
    </location>
</feature>
<evidence type="ECO:0000256" key="1">
    <source>
        <dbReference type="SAM" id="MobiDB-lite"/>
    </source>
</evidence>
<dbReference type="PANTHER" id="PTHR34418">
    <property type="entry name" value="NUCLEAR PORE COMPLEX PROTEIN NUP214 ISOFORM X1"/>
    <property type="match status" value="1"/>
</dbReference>
<name>A0A218WB35_PUNGR</name>
<sequence length="1804" mass="191852">MASLVELRDETEGEHVETCDFFFDRVGEPVPVKPTKGGDDDSKLYELESLPSQPLAVSEQFQLVFIAHTSGFCVARTGDVMEAAKEIKDKGSGSSVMELSLVDVLIGKVRILSLSPDSSILAASVGRDVYFFSVASLLNKEKEPVSSCSVEESSFLKDMRWLEKMENSFILLSNHGELYHGNVGSSPNCVMDNIDAVDVKGNFIAMARGNKLSIVSSELKEKLCFSLSSNSWTEDCDVKVDSLKWIRRDCIILGCFKLNTDGLEENYVVEVIRCKSGRIDHIEDASQMVVHSFYDVFAGITDDILPIGNGPYMFFGYLNQCQLAIVANRKNTDEHIRLFSWALGEEENEAVVVDIDRDKWLPRIELQENGDDNLIVGLCVDTVSMRDKVKVQLGVEEERELSPYCVLLCLTLEGKLTMFHVVSLLERADSPASVAQLSDEEEDMPAVVSQEHSPSSISLGFTESTLHIGPDIKKDDHNKEVTSEVREETTLGPPEIRISQPSTVVGAQAEQNVEISGTGEAKLFTHVEPSKAEGQIKLNSVKQFGDTNFQASVTGDVQTGSFDQILKFPFHGESSSLKEGISQADAQRVGVVVPSPASFADKSLNDGASRLIQNGVEAAKEVNSKIGSGGFQISPSETWASGKVIPSTNFGSRFTFSNDFVGNRSEINAFSVTTANVPETLIGKPVYLNEATAPSPPVISSGVSHQVGQRASKTVGPIESLPSIRSSQLSFLEPASGFSSSNQFIHSKEDKKSEPSMSKQFGNIKEMVKELDMLLDFIEGKGGFKDACIVAQKSSVEALEKGIDTQSDQCTVWKGIMDERLEEVQQLLDKTVQVLAREAYIEGVIKQATDDRYWELWNRQKLSTELELKRRHIMKLNQVLNLFLFTSFILSEVSLNGLKKLLSFILQDLTNQLILLERHFNTLELENFSDSVGGPRGRQAYQTRFGPSRSVQSLHTLHNTINSQLVAAEQLSDCLSSQMEILSIDSPPVRPKSVKKELFDTIGLPYDDSFSSPVGTKISDTPSAKKLILSSNSAANKDQSRRKQFSALKPSEPETARRRRDSLGQGLTSFEPPKTTVKRIQLQESWKVGTGKSPLLMDEHHPSSSERSTTARRNQTTPSTFSFQLANDGAQESYETKLFQSPFMPFSPVNESLGSGPTPTYQRSSISSSSRSPLIDGQSKTSSGNNLTTMKPVSGATTEKPFALTKETKPSFQPPLETIPTEKKPGEVSTSTAKATELTKSLFEVVKQGPKMNESSPHLTVKSEGTFSTSSIGQTVPQPFPAPFEKVSQFGFGMVKNSSVEAVSLSTDSKVDSSKSLLIISSFSSQQSSSSTVPSVKTATSSELLLGGSGTTSKATTEVNQSPFSKFSLSPSLTSVTSSFSSSSPSFSTSTSSFTSSSLFSPSSSSSLSFPASKPMTTSSSLTSPMKSFPESRKPEVEPDLGKVTPKPDVTSSPEALPPTKEPSTSEPSPKLTLTQASTSTSEISSALPSVNETSANRTSSLVSSTMTLTTKQEQPSPTLDLFPTFAPATGGATSQKVETPEAAAPEEDEMEEEAPEANSSAPSLNLGSLNAFGLGSSTLSSASKGNPFGSSFGNMGTVTPTSSPVTLTVPSGELFRPASFSLQSPQTSQAPQLQSSSPISGGFGVTAPTSQAPPTQGGFGQPAQIGAGQQALGSVLGSFGQSRQIGLGLPGAGLAPSGGFGGGFAAAGSTGGGFAGAASASGGFTNASAGGGVASTGGGFGGFAAAASAGGGFSGAASGGGFPAAGGGFGAFSGQQAAGGFSGFAGSGGNTNKPPELFTQMRK</sequence>
<dbReference type="SUPFAM" id="SSF117289">
    <property type="entry name" value="Nucleoporin domain"/>
    <property type="match status" value="1"/>
</dbReference>
<feature type="compositionally biased region" description="Basic and acidic residues" evidence="1">
    <location>
        <begin position="1430"/>
        <end position="1441"/>
    </location>
</feature>
<evidence type="ECO:0000313" key="2">
    <source>
        <dbReference type="EMBL" id="OWM69302.1"/>
    </source>
</evidence>
<feature type="compositionally biased region" description="Polar residues" evidence="1">
    <location>
        <begin position="1149"/>
        <end position="1162"/>
    </location>
</feature>
<feature type="region of interest" description="Disordered" evidence="1">
    <location>
        <begin position="1784"/>
        <end position="1804"/>
    </location>
</feature>
<dbReference type="InterPro" id="IPR044694">
    <property type="entry name" value="NUP214"/>
</dbReference>
<organism evidence="2 3">
    <name type="scientific">Punica granatum</name>
    <name type="common">Pomegranate</name>
    <dbReference type="NCBI Taxonomy" id="22663"/>
    <lineage>
        <taxon>Eukaryota</taxon>
        <taxon>Viridiplantae</taxon>
        <taxon>Streptophyta</taxon>
        <taxon>Embryophyta</taxon>
        <taxon>Tracheophyta</taxon>
        <taxon>Spermatophyta</taxon>
        <taxon>Magnoliopsida</taxon>
        <taxon>eudicotyledons</taxon>
        <taxon>Gunneridae</taxon>
        <taxon>Pentapetalae</taxon>
        <taxon>rosids</taxon>
        <taxon>malvids</taxon>
        <taxon>Myrtales</taxon>
        <taxon>Lythraceae</taxon>
        <taxon>Punica</taxon>
    </lineage>
</organism>
<accession>A0A218WB35</accession>
<dbReference type="GO" id="GO:0006405">
    <property type="term" value="P:RNA export from nucleus"/>
    <property type="evidence" value="ECO:0007669"/>
    <property type="project" value="InterPro"/>
</dbReference>
<feature type="compositionally biased region" description="Polar residues" evidence="1">
    <location>
        <begin position="1351"/>
        <end position="1361"/>
    </location>
</feature>
<feature type="compositionally biased region" description="Low complexity" evidence="1">
    <location>
        <begin position="1362"/>
        <end position="1428"/>
    </location>
</feature>
<comment type="caution">
    <text evidence="2">The sequence shown here is derived from an EMBL/GenBank/DDBJ whole genome shotgun (WGS) entry which is preliminary data.</text>
</comment>
<gene>
    <name evidence="2" type="ORF">CDL15_Pgr025489</name>
</gene>
<feature type="compositionally biased region" description="Polar residues" evidence="1">
    <location>
        <begin position="1178"/>
        <end position="1197"/>
    </location>
</feature>
<feature type="region of interest" description="Disordered" evidence="1">
    <location>
        <begin position="1149"/>
        <end position="1234"/>
    </location>
</feature>
<reference evidence="3" key="1">
    <citation type="journal article" date="2017" name="Plant J.">
        <title>The pomegranate (Punica granatum L.) genome and the genomics of punicalagin biosynthesis.</title>
        <authorList>
            <person name="Qin G."/>
            <person name="Xu C."/>
            <person name="Ming R."/>
            <person name="Tang H."/>
            <person name="Guyot R."/>
            <person name="Kramer E.M."/>
            <person name="Hu Y."/>
            <person name="Yi X."/>
            <person name="Qi Y."/>
            <person name="Xu X."/>
            <person name="Gao Z."/>
            <person name="Pan H."/>
            <person name="Jian J."/>
            <person name="Tian Y."/>
            <person name="Yue Z."/>
            <person name="Xu Y."/>
        </authorList>
    </citation>
    <scope>NUCLEOTIDE SEQUENCE [LARGE SCALE GENOMIC DNA]</scope>
    <source>
        <strain evidence="3">cv. Dabenzi</strain>
    </source>
</reference>
<feature type="compositionally biased region" description="Acidic residues" evidence="1">
    <location>
        <begin position="1545"/>
        <end position="1556"/>
    </location>
</feature>
<dbReference type="EMBL" id="MTKT01004939">
    <property type="protein sequence ID" value="OWM69302.1"/>
    <property type="molecule type" value="Genomic_DNA"/>
</dbReference>
<protein>
    <recommendedName>
        <fullName evidence="4">Nuclear pore complex protein NUP214</fullName>
    </recommendedName>
</protein>
<feature type="compositionally biased region" description="Basic and acidic residues" evidence="1">
    <location>
        <begin position="470"/>
        <end position="489"/>
    </location>
</feature>
<feature type="region of interest" description="Disordered" evidence="1">
    <location>
        <begin position="1622"/>
        <end position="1665"/>
    </location>
</feature>